<feature type="transmembrane region" description="Helical" evidence="8">
    <location>
        <begin position="155"/>
        <end position="179"/>
    </location>
</feature>
<dbReference type="PANTHER" id="PTHR43562:SF4">
    <property type="entry name" value="NA(+)_H(+) ANTIPORTER NHAS5"/>
    <property type="match status" value="1"/>
</dbReference>
<keyword evidence="4 8" id="KW-0812">Transmembrane</keyword>
<dbReference type="GO" id="GO:0015297">
    <property type="term" value="F:antiporter activity"/>
    <property type="evidence" value="ECO:0007669"/>
    <property type="project" value="UniProtKB-KW"/>
</dbReference>
<evidence type="ECO:0000256" key="7">
    <source>
        <dbReference type="ARBA" id="ARBA00023136"/>
    </source>
</evidence>
<reference evidence="12" key="1">
    <citation type="submission" date="2016-04" db="EMBL/GenBank/DDBJ databases">
        <title>Complete Genome Sequences of Twelve Strains of a Stable Defined Moderately Diverse Mouse Microbiota 2 (sDMDMm2).</title>
        <authorList>
            <person name="Uchimura Y."/>
            <person name="Wyss M."/>
            <person name="Brugiroux S."/>
            <person name="Limenitakis J.P."/>
            <person name="Stecher B."/>
            <person name="McCoy K.D."/>
            <person name="Macpherson A.J."/>
        </authorList>
    </citation>
    <scope>NUCLEOTIDE SEQUENCE [LARGE SCALE GENOMIC DNA]</scope>
    <source>
        <strain evidence="12">YL27</strain>
    </source>
</reference>
<evidence type="ECO:0000256" key="4">
    <source>
        <dbReference type="ARBA" id="ARBA00022692"/>
    </source>
</evidence>
<feature type="transmembrane region" description="Helical" evidence="8">
    <location>
        <begin position="273"/>
        <end position="297"/>
    </location>
</feature>
<dbReference type="RefSeq" id="WP_068961836.1">
    <property type="nucleotide sequence ID" value="NZ_CAJTAP010000020.1"/>
</dbReference>
<dbReference type="GO" id="GO:0016020">
    <property type="term" value="C:membrane"/>
    <property type="evidence" value="ECO:0007669"/>
    <property type="project" value="UniProtKB-SubCell"/>
</dbReference>
<dbReference type="GeneID" id="65537807"/>
<keyword evidence="2" id="KW-0813">Transport</keyword>
<feature type="transmembrane region" description="Helical" evidence="8">
    <location>
        <begin position="303"/>
        <end position="324"/>
    </location>
</feature>
<dbReference type="AlphaFoldDB" id="A0A1B1SCL0"/>
<keyword evidence="6" id="KW-0406">Ion transport</keyword>
<dbReference type="STRING" id="1796646.A4V02_13070"/>
<feature type="domain" description="Cation/H+ exchanger transmembrane" evidence="10">
    <location>
        <begin position="23"/>
        <end position="386"/>
    </location>
</feature>
<feature type="transmembrane region" description="Helical" evidence="8">
    <location>
        <begin position="185"/>
        <end position="206"/>
    </location>
</feature>
<evidence type="ECO:0000256" key="5">
    <source>
        <dbReference type="ARBA" id="ARBA00022989"/>
    </source>
</evidence>
<dbReference type="Proteomes" id="UP000186351">
    <property type="component" value="Chromosome"/>
</dbReference>
<feature type="transmembrane region" description="Helical" evidence="8">
    <location>
        <begin position="15"/>
        <end position="33"/>
    </location>
</feature>
<dbReference type="InterPro" id="IPR006153">
    <property type="entry name" value="Cation/H_exchanger_TM"/>
</dbReference>
<feature type="transmembrane region" description="Helical" evidence="8">
    <location>
        <begin position="366"/>
        <end position="384"/>
    </location>
</feature>
<keyword evidence="3" id="KW-0050">Antiport</keyword>
<dbReference type="KEGG" id="pary:A4V02_13070"/>
<keyword evidence="7 8" id="KW-0472">Membrane</keyword>
<protein>
    <submittedName>
        <fullName evidence="11">Sodium:proton antiporter</fullName>
    </submittedName>
</protein>
<evidence type="ECO:0000256" key="2">
    <source>
        <dbReference type="ARBA" id="ARBA00022448"/>
    </source>
</evidence>
<dbReference type="Gene3D" id="1.20.1530.20">
    <property type="match status" value="1"/>
</dbReference>
<keyword evidence="5 8" id="KW-1133">Transmembrane helix</keyword>
<evidence type="ECO:0000256" key="1">
    <source>
        <dbReference type="ARBA" id="ARBA00004141"/>
    </source>
</evidence>
<dbReference type="InterPro" id="IPR038770">
    <property type="entry name" value="Na+/solute_symporter_sf"/>
</dbReference>
<dbReference type="GO" id="GO:1902600">
    <property type="term" value="P:proton transmembrane transport"/>
    <property type="evidence" value="ECO:0007669"/>
    <property type="project" value="InterPro"/>
</dbReference>
<dbReference type="InterPro" id="IPR006016">
    <property type="entry name" value="UspA"/>
</dbReference>
<evidence type="ECO:0000313" key="12">
    <source>
        <dbReference type="Proteomes" id="UP000186351"/>
    </source>
</evidence>
<evidence type="ECO:0000256" key="3">
    <source>
        <dbReference type="ARBA" id="ARBA00022449"/>
    </source>
</evidence>
<evidence type="ECO:0000256" key="8">
    <source>
        <dbReference type="SAM" id="Phobius"/>
    </source>
</evidence>
<dbReference type="Pfam" id="PF00582">
    <property type="entry name" value="Usp"/>
    <property type="match status" value="1"/>
</dbReference>
<gene>
    <name evidence="11" type="ORF">A4V02_13070</name>
</gene>
<evidence type="ECO:0000313" key="11">
    <source>
        <dbReference type="EMBL" id="ANU64561.1"/>
    </source>
</evidence>
<sequence>MSRIAAITPLVTDPVMIFFIVLVIILLAPILLNRLKIPHIIGMIVAGVVIGPYGIGLLSRDASFEIFGQVGILYLMFLAGIEIDMYHLKKNMSKGLTFGLYTFFVPMILGTLTSVWLLGYSWLTSILLASMYASHTLIAYPIVSRLGLNKSPAVIITIAGTIVTVLGALIVLAAIAGIWEDGSFSPLGLLALLGRLVIYCLVIVYLFPRLTRWFFKRYSEPVTQFIYVLAMVFLASYSAKAIGLESVLGAFYAGLVLNRYIPNMSPLMNRIEFVGNAIFIPYFLIGVGMLINVHVVVSSWQTLYVAAVMSAIATICKWLAAWFTQLTYRMSRIDRSMIFGLSNAQAAATLAAVMIGYRMGIFNEDVLNGTIVMILVTCTISSIITERAATRMRLEMLSDDASSTESMRGRPSNMLISVSNPVTASSLVDFAVLMHNNSRDSRLYALNIITDDTPGHRAIGRTCLEQAQQAAAAMDLRIDPIERFDLNVTAGLVNTIKERDISEVIIGMHRKATVVDSFFGSKIEQLIKSTNKMVLITRCFIPVNAVTRIVVVVPPKAEFETGFAQWVNSLARLTRQIGCRIIFCCNTDTRRCVSGVLIRDRFEIRSEYRDVEDWDDFVLLANHILDDDLFVIINARRSSVSFSSSMDELPMFLQKYFARNNLVVIYPEQFGAAESANVPSAIDPLSSDFMATPSSLWVRIAAFYRRLILFRKRFTHRKRIKKIDL</sequence>
<feature type="transmembrane region" description="Helical" evidence="8">
    <location>
        <begin position="98"/>
        <end position="116"/>
    </location>
</feature>
<evidence type="ECO:0000259" key="9">
    <source>
        <dbReference type="Pfam" id="PF00582"/>
    </source>
</evidence>
<feature type="transmembrane region" description="Helical" evidence="8">
    <location>
        <begin position="122"/>
        <end position="143"/>
    </location>
</feature>
<dbReference type="EMBL" id="CP015402">
    <property type="protein sequence ID" value="ANU64561.1"/>
    <property type="molecule type" value="Genomic_DNA"/>
</dbReference>
<feature type="transmembrane region" description="Helical" evidence="8">
    <location>
        <begin position="336"/>
        <end position="360"/>
    </location>
</feature>
<organism evidence="11 12">
    <name type="scientific">Muribaculum intestinale</name>
    <dbReference type="NCBI Taxonomy" id="1796646"/>
    <lineage>
        <taxon>Bacteria</taxon>
        <taxon>Pseudomonadati</taxon>
        <taxon>Bacteroidota</taxon>
        <taxon>Bacteroidia</taxon>
        <taxon>Bacteroidales</taxon>
        <taxon>Muribaculaceae</taxon>
        <taxon>Muribaculum</taxon>
    </lineage>
</organism>
<evidence type="ECO:0000259" key="10">
    <source>
        <dbReference type="Pfam" id="PF00999"/>
    </source>
</evidence>
<dbReference type="Pfam" id="PF00999">
    <property type="entry name" value="Na_H_Exchanger"/>
    <property type="match status" value="1"/>
</dbReference>
<dbReference type="OrthoDB" id="9793589at2"/>
<dbReference type="SUPFAM" id="SSF52402">
    <property type="entry name" value="Adenine nucleotide alpha hydrolases-like"/>
    <property type="match status" value="1"/>
</dbReference>
<accession>A0A1Z2XFY4</accession>
<keyword evidence="12" id="KW-1185">Reference proteome</keyword>
<comment type="subcellular location">
    <subcellularLocation>
        <location evidence="1">Membrane</location>
        <topology evidence="1">Multi-pass membrane protein</topology>
    </subcellularLocation>
</comment>
<proteinExistence type="predicted"/>
<feature type="domain" description="UspA" evidence="9">
    <location>
        <begin position="415"/>
        <end position="538"/>
    </location>
</feature>
<feature type="transmembrane region" description="Helical" evidence="8">
    <location>
        <begin position="66"/>
        <end position="86"/>
    </location>
</feature>
<accession>A0A1B1SCL0</accession>
<dbReference type="PANTHER" id="PTHR43562">
    <property type="entry name" value="NAPA-TYPE SODIUM/HYDROGEN ANTIPORTER"/>
    <property type="match status" value="1"/>
</dbReference>
<name>A0A1B1SCL0_9BACT</name>
<feature type="transmembrane region" description="Helical" evidence="8">
    <location>
        <begin position="40"/>
        <end position="60"/>
    </location>
</feature>
<evidence type="ECO:0000256" key="6">
    <source>
        <dbReference type="ARBA" id="ARBA00023065"/>
    </source>
</evidence>